<organism evidence="1 2">
    <name type="scientific">Riccia sorocarpa</name>
    <dbReference type="NCBI Taxonomy" id="122646"/>
    <lineage>
        <taxon>Eukaryota</taxon>
        <taxon>Viridiplantae</taxon>
        <taxon>Streptophyta</taxon>
        <taxon>Embryophyta</taxon>
        <taxon>Marchantiophyta</taxon>
        <taxon>Marchantiopsida</taxon>
        <taxon>Marchantiidae</taxon>
        <taxon>Marchantiales</taxon>
        <taxon>Ricciaceae</taxon>
        <taxon>Riccia</taxon>
    </lineage>
</organism>
<comment type="caution">
    <text evidence="1">The sequence shown here is derived from an EMBL/GenBank/DDBJ whole genome shotgun (WGS) entry which is preliminary data.</text>
</comment>
<evidence type="ECO:0008006" key="3">
    <source>
        <dbReference type="Google" id="ProtNLM"/>
    </source>
</evidence>
<reference evidence="1 2" key="1">
    <citation type="submission" date="2024-09" db="EMBL/GenBank/DDBJ databases">
        <title>Chromosome-scale assembly of Riccia sorocarpa.</title>
        <authorList>
            <person name="Paukszto L."/>
        </authorList>
    </citation>
    <scope>NUCLEOTIDE SEQUENCE [LARGE SCALE GENOMIC DNA]</scope>
    <source>
        <strain evidence="1">LP-2024</strain>
        <tissue evidence="1">Aerial parts of the thallus</tissue>
    </source>
</reference>
<dbReference type="Proteomes" id="UP001633002">
    <property type="component" value="Unassembled WGS sequence"/>
</dbReference>
<accession>A0ABD3GXY7</accession>
<keyword evidence="2" id="KW-1185">Reference proteome</keyword>
<name>A0ABD3GXY7_9MARC</name>
<dbReference type="EMBL" id="JBJQOH010000006">
    <property type="protein sequence ID" value="KAL3683262.1"/>
    <property type="molecule type" value="Genomic_DNA"/>
</dbReference>
<evidence type="ECO:0000313" key="2">
    <source>
        <dbReference type="Proteomes" id="UP001633002"/>
    </source>
</evidence>
<gene>
    <name evidence="1" type="ORF">R1sor_001284</name>
</gene>
<protein>
    <recommendedName>
        <fullName evidence="3">Centromere protein Q</fullName>
    </recommendedName>
</protein>
<evidence type="ECO:0000313" key="1">
    <source>
        <dbReference type="EMBL" id="KAL3683262.1"/>
    </source>
</evidence>
<proteinExistence type="predicted"/>
<sequence>MASMQLKIQKMKENFPPTEGIPHMAKVLLMMESLCASVTDIKSTLAELCKDVAGTNSSVVALQSELAVVHNKMEKMEDIHLLHKQVEKQAEVSSTQFQQLTEKSVEVEKSVDNLQAVEGQTLALQTLAAKASAPVATSSQDPRVLNDVVKTLEAKFKTYTEESRASQTAVVQEHERERLARVRKSLNLRIAGLVEEPDEDTKEVTTVFFRDVLRVADAGLESAVRVGRKGTETCDLGTGGGPFFCLPGV</sequence>
<dbReference type="AlphaFoldDB" id="A0ABD3GXY7"/>